<keyword evidence="2" id="KW-1185">Reference proteome</keyword>
<dbReference type="EMBL" id="WGGD01000005">
    <property type="protein sequence ID" value="MUN29197.1"/>
    <property type="molecule type" value="Genomic_DNA"/>
</dbReference>
<dbReference type="AlphaFoldDB" id="A0A6A9QIT8"/>
<accession>A0A6A9QIT8</accession>
<proteinExistence type="predicted"/>
<dbReference type="Proteomes" id="UP000470772">
    <property type="component" value="Unassembled WGS sequence"/>
</dbReference>
<dbReference type="RefSeq" id="WP_156016793.1">
    <property type="nucleotide sequence ID" value="NZ_WGGD01000005.1"/>
</dbReference>
<organism evidence="1 2">
    <name type="scientific">Sulfuracidifex metallicus DSM 6482 = JCM 9184</name>
    <dbReference type="NCBI Taxonomy" id="523847"/>
    <lineage>
        <taxon>Archaea</taxon>
        <taxon>Thermoproteota</taxon>
        <taxon>Thermoprotei</taxon>
        <taxon>Sulfolobales</taxon>
        <taxon>Sulfolobaceae</taxon>
        <taxon>Sulfuracidifex</taxon>
    </lineage>
</organism>
<comment type="caution">
    <text evidence="1">The sequence shown here is derived from an EMBL/GenBank/DDBJ whole genome shotgun (WGS) entry which is preliminary data.</text>
</comment>
<gene>
    <name evidence="1" type="ORF">GC250_07075</name>
</gene>
<protein>
    <submittedName>
        <fullName evidence="1">Uncharacterized protein</fullName>
    </submittedName>
</protein>
<sequence>MDYFMIMRLGFYVSQVKRVEVGIYTITFSRRKSRNFQKDGKIFYVVTLLREGKEEKKGVFTEYSNAVIFAGELMSAFR</sequence>
<reference evidence="1 2" key="1">
    <citation type="submission" date="2019-10" db="EMBL/GenBank/DDBJ databases">
        <title>Sequencing and Assembly of Multiple Reported Metal-Biooxidizing Members of the Extremely Thermoacidophilic Archaeal Family Sulfolobaceae.</title>
        <authorList>
            <person name="Counts J.A."/>
            <person name="Kelly R.M."/>
        </authorList>
    </citation>
    <scope>NUCLEOTIDE SEQUENCE [LARGE SCALE GENOMIC DNA]</scope>
    <source>
        <strain evidence="1 2">DSM 6482</strain>
    </source>
</reference>
<name>A0A6A9QIT8_SULME</name>
<evidence type="ECO:0000313" key="2">
    <source>
        <dbReference type="Proteomes" id="UP000470772"/>
    </source>
</evidence>
<evidence type="ECO:0000313" key="1">
    <source>
        <dbReference type="EMBL" id="MUN29197.1"/>
    </source>
</evidence>